<keyword evidence="2" id="KW-0812">Transmembrane</keyword>
<sequence length="1813" mass="201982">MRIQAKSTPRKGVVLLLTLAILSVFGLIVLAYVVLTGHTRRGAEAAKRFQEQYDPPDQTVMQVALEVIRGSNNPHSSIWCHSLLEDVYGEKWVAGAIPPFSPPAPPTLVPVAGGQIWGFPPNFPNPERWVGCPLTFLTPPVAGITTRIVDYDAVNNRFLVVAPESVSLAAVQNKLQSGQAINYLIDGRAFSGTGVGFNNTDRLAATDPQGMPYALTPNAAVREFLLQYAGPDGVPGTADDGLLSANEDYDAADYQNMFLAMVLPHPATGETLVPEPSFHRVSLIAYWFNQAINGNIINWGSISDPAVRFNYLLRPETIPDPQVRRQVALFERKFILRPLRVFHPNFDGSNPTYQPGFDDTNNDGQPDSLLSINPNSWRWDVDNDGDGTPDSIWVDLGLPVRQLPDGRRYKPLAAILCVDLDGRLNLNAHGSLVQADPRYYQQDTLNVDGAPLGANWILAAGADTNGDAFPDGENPSVLFPNPALAPNALRHWFRGLGFGPAEINLGPLFELLTNSGGSPGPWQNLYDMLLVGRTDPLLGPIMGRYGERTRLVSPPPLPAAGLAGQPDALLANKLFTYPIDWRTTLPQPFGPGNPTIYGSPPDMMGALCVGLDLRGRPIYVQPQNLWTAAVTDNPYKVKLTRRGGKGLIQSGQQDAVDAPFTPAELEAILRPFDRDSWDLPQRLRKLIPDLVRVRHMITTESWDLPVAAVAGSYRWRQQLGNQLLQSIVQRFNLTAPQDLWVLFPPDVLAGLRLNINRPLGDGLDNNNNGVVDEPGEALSGQDQWAYRTATGTTSAIPFDYDGDGLPGATEDPHQALARHLYVLMMSVADLNFLDTVTGSRLNTARMIAQWAVNTVDFRDRDSIMTRFVFDENPFDGWNPTPDPQHTVWGCERPELLITETLAFHDRRTEDLSAYGYAYPPNTNDPKEEDYPSQGQGIRDLDQRYRPQGSLFVELYNPWFENEPSAGEFDDPTKTQPEPRPGVDLAKLNPAGQPIWRIIVTRAEADPDQPGLAKDPDNPDPAKRPQIERAVYFVPRPANGFPEEANIPVSYYPSNTYAGEIDKILPGRYAVIGPAGQPDGDITYIGFQLDQGDPNTDRYIRILRNQVIVDKNLDTLPTGINPPVGIRIDRGYVTIGTLAGDKEMRLSVSEPATGYDELEATQTDEAGQAIKYNPATGRYENPPGSPQVIDKPLDAQRTDLQADEDWDHLFGHNTTRTRFRIIHLQRLADPTQPYDPILNPYRTVDSAPVDLTCFNSRTNKEDFTADGQAQISHTDPIMFHTRQRGERNDDPPALDNSNNAVIQDTYHDVILWKQEPLDKPVQNDGATVPVGIFNRRLKHTLGYLSEPFGAPRQGPVPYNGDPQRPFPWLTWLNRPYTSATELLLVPALPSSRLLAYDANNYYKYYRVPLTDPTASEPEPNPYEPDRSDQPDQYFEPNKVEPYPHLTNYFWSVGAGAGNSPTAPEFHRVLEFVRVPSPFVDTELQLNPETAQRISPPAPPGSPPHRFTPPNHMISYFREPGRINLNTIYAPQVWAGLMNRPELILNPPANWFDTTNPYVALWHEFLDSRRGFYVPPNQGFPSLPPTVPNTPPLLPDSYTRLLVNNPDYPTRFGNPFRSFGGFSNVPPTSPVNPTNPTLQDVIGREVNATLLREKVVPNPNTGQMEFTHVPLFQAPSTNPQNPSQNHEYEYCDINRNPFFRYRDLMRLGNLVTTRSNVYAIWVTIGYFEVQPVAEVMQPDPQTPGNFLVNGVSLSPQEILDIYPDGYMLGQELGSDTGDIKRHRGFFLFDRSIPVGFRRGYDLNVDQGLLIKRIIE</sequence>
<reference evidence="3 4" key="1">
    <citation type="journal article" name="Front. Microbiol.">
        <title>Sugar Metabolism of the First Thermophilic Planctomycete Thermogutta terrifontis: Comparative Genomic and Transcriptomic Approaches.</title>
        <authorList>
            <person name="Elcheninov A.G."/>
            <person name="Menzel P."/>
            <person name="Gudbergsdottir S.R."/>
            <person name="Slesarev A.I."/>
            <person name="Kadnikov V.V."/>
            <person name="Krogh A."/>
            <person name="Bonch-Osmolovskaya E.A."/>
            <person name="Peng X."/>
            <person name="Kublanov I.V."/>
        </authorList>
    </citation>
    <scope>NUCLEOTIDE SEQUENCE [LARGE SCALE GENOMIC DNA]</scope>
    <source>
        <strain evidence="3 4">R1</strain>
    </source>
</reference>
<organism evidence="3 4">
    <name type="scientific">Thermogutta terrifontis</name>
    <dbReference type="NCBI Taxonomy" id="1331910"/>
    <lineage>
        <taxon>Bacteria</taxon>
        <taxon>Pseudomonadati</taxon>
        <taxon>Planctomycetota</taxon>
        <taxon>Planctomycetia</taxon>
        <taxon>Pirellulales</taxon>
        <taxon>Thermoguttaceae</taxon>
        <taxon>Thermogutta</taxon>
    </lineage>
</organism>
<keyword evidence="2" id="KW-0472">Membrane</keyword>
<feature type="region of interest" description="Disordered" evidence="1">
    <location>
        <begin position="1004"/>
        <end position="1023"/>
    </location>
</feature>
<feature type="region of interest" description="Disordered" evidence="1">
    <location>
        <begin position="1409"/>
        <end position="1431"/>
    </location>
</feature>
<evidence type="ECO:0000256" key="2">
    <source>
        <dbReference type="SAM" id="Phobius"/>
    </source>
</evidence>
<evidence type="ECO:0000313" key="3">
    <source>
        <dbReference type="EMBL" id="ASV72918.1"/>
    </source>
</evidence>
<accession>A0A286RAD2</accession>
<evidence type="ECO:0000313" key="4">
    <source>
        <dbReference type="Proteomes" id="UP000215086"/>
    </source>
</evidence>
<feature type="transmembrane region" description="Helical" evidence="2">
    <location>
        <begin position="12"/>
        <end position="35"/>
    </location>
</feature>
<keyword evidence="2" id="KW-1133">Transmembrane helix</keyword>
<feature type="region of interest" description="Disordered" evidence="1">
    <location>
        <begin position="961"/>
        <end position="986"/>
    </location>
</feature>
<dbReference type="OrthoDB" id="219623at2"/>
<protein>
    <submittedName>
        <fullName evidence="3">Uncharacterized protein</fullName>
    </submittedName>
</protein>
<gene>
    <name evidence="3" type="ORF">THTE_0316</name>
</gene>
<feature type="compositionally biased region" description="Basic and acidic residues" evidence="1">
    <location>
        <begin position="1013"/>
        <end position="1023"/>
    </location>
</feature>
<proteinExistence type="predicted"/>
<dbReference type="KEGG" id="ttf:THTE_0316"/>
<evidence type="ECO:0000256" key="1">
    <source>
        <dbReference type="SAM" id="MobiDB-lite"/>
    </source>
</evidence>
<dbReference type="EMBL" id="CP018477">
    <property type="protein sequence ID" value="ASV72918.1"/>
    <property type="molecule type" value="Genomic_DNA"/>
</dbReference>
<name>A0A286RAD2_9BACT</name>
<dbReference type="Proteomes" id="UP000215086">
    <property type="component" value="Chromosome"/>
</dbReference>
<dbReference type="RefSeq" id="WP_095413699.1">
    <property type="nucleotide sequence ID" value="NZ_CP018477.1"/>
</dbReference>
<keyword evidence="4" id="KW-1185">Reference proteome</keyword>